<keyword evidence="1" id="KW-0812">Transmembrane</keyword>
<feature type="transmembrane region" description="Helical" evidence="1">
    <location>
        <begin position="7"/>
        <end position="23"/>
    </location>
</feature>
<dbReference type="RefSeq" id="WP_127344740.1">
    <property type="nucleotide sequence ID" value="NZ_RJJX01000027.1"/>
</dbReference>
<dbReference type="AlphaFoldDB" id="A0A434AFL5"/>
<evidence type="ECO:0000313" key="3">
    <source>
        <dbReference type="Proteomes" id="UP000282985"/>
    </source>
</evidence>
<reference evidence="2 3" key="1">
    <citation type="submission" date="2018-11" db="EMBL/GenBank/DDBJ databases">
        <title>Parancylomarina longa gen. nov., sp. nov., isolated from sediments of southern Okinawa.</title>
        <authorList>
            <person name="Fu T."/>
        </authorList>
    </citation>
    <scope>NUCLEOTIDE SEQUENCE [LARGE SCALE GENOMIC DNA]</scope>
    <source>
        <strain evidence="2 3">T3-2 S1-C</strain>
    </source>
</reference>
<feature type="transmembrane region" description="Helical" evidence="1">
    <location>
        <begin position="35"/>
        <end position="55"/>
    </location>
</feature>
<organism evidence="2 3">
    <name type="scientific">Ancylomarina longa</name>
    <dbReference type="NCBI Taxonomy" id="2487017"/>
    <lineage>
        <taxon>Bacteria</taxon>
        <taxon>Pseudomonadati</taxon>
        <taxon>Bacteroidota</taxon>
        <taxon>Bacteroidia</taxon>
        <taxon>Marinilabiliales</taxon>
        <taxon>Marinifilaceae</taxon>
        <taxon>Ancylomarina</taxon>
    </lineage>
</organism>
<dbReference type="OrthoDB" id="1040889at2"/>
<dbReference type="Proteomes" id="UP000282985">
    <property type="component" value="Unassembled WGS sequence"/>
</dbReference>
<dbReference type="EMBL" id="RJJX01000027">
    <property type="protein sequence ID" value="RUT73142.1"/>
    <property type="molecule type" value="Genomic_DNA"/>
</dbReference>
<keyword evidence="3" id="KW-1185">Reference proteome</keyword>
<comment type="caution">
    <text evidence="2">The sequence shown here is derived from an EMBL/GenBank/DDBJ whole genome shotgun (WGS) entry which is preliminary data.</text>
</comment>
<evidence type="ECO:0000313" key="2">
    <source>
        <dbReference type="EMBL" id="RUT73142.1"/>
    </source>
</evidence>
<keyword evidence="1" id="KW-0472">Membrane</keyword>
<keyword evidence="1" id="KW-1133">Transmembrane helix</keyword>
<accession>A0A434AFL5</accession>
<evidence type="ECO:0000256" key="1">
    <source>
        <dbReference type="SAM" id="Phobius"/>
    </source>
</evidence>
<gene>
    <name evidence="2" type="ORF">DLK05_14765</name>
</gene>
<sequence length="66" mass="7645">MKYRLRFIFISVFGLGNLILSLSEIFRDKLTDFEFGFLEGISVVFILTGAIYLLYDFAKKNIRLSA</sequence>
<name>A0A434AFL5_9BACT</name>
<proteinExistence type="predicted"/>
<protein>
    <submittedName>
        <fullName evidence="2">Uncharacterized protein</fullName>
    </submittedName>
</protein>